<accession>A0A0F9EAH4</accession>
<comment type="caution">
    <text evidence="2">The sequence shown here is derived from an EMBL/GenBank/DDBJ whole genome shotgun (WGS) entry which is preliminary data.</text>
</comment>
<sequence>MDSKEHNLIRIATTASDERGRTGGDINGPPQWHYACHVASALYLIAEGLANGFGIVSDRLEKLEITVRGGFNLNR</sequence>
<gene>
    <name evidence="2" type="ORF">LCGC14_2098690</name>
</gene>
<evidence type="ECO:0000313" key="2">
    <source>
        <dbReference type="EMBL" id="KKL71058.1"/>
    </source>
</evidence>
<organism evidence="2">
    <name type="scientific">marine sediment metagenome</name>
    <dbReference type="NCBI Taxonomy" id="412755"/>
    <lineage>
        <taxon>unclassified sequences</taxon>
        <taxon>metagenomes</taxon>
        <taxon>ecological metagenomes</taxon>
    </lineage>
</organism>
<name>A0A0F9EAH4_9ZZZZ</name>
<dbReference type="EMBL" id="LAZR01025704">
    <property type="protein sequence ID" value="KKL71058.1"/>
    <property type="molecule type" value="Genomic_DNA"/>
</dbReference>
<protein>
    <submittedName>
        <fullName evidence="2">Uncharacterized protein</fullName>
    </submittedName>
</protein>
<dbReference type="AlphaFoldDB" id="A0A0F9EAH4"/>
<evidence type="ECO:0000256" key="1">
    <source>
        <dbReference type="SAM" id="MobiDB-lite"/>
    </source>
</evidence>
<feature type="region of interest" description="Disordered" evidence="1">
    <location>
        <begin position="1"/>
        <end position="26"/>
    </location>
</feature>
<proteinExistence type="predicted"/>
<reference evidence="2" key="1">
    <citation type="journal article" date="2015" name="Nature">
        <title>Complex archaea that bridge the gap between prokaryotes and eukaryotes.</title>
        <authorList>
            <person name="Spang A."/>
            <person name="Saw J.H."/>
            <person name="Jorgensen S.L."/>
            <person name="Zaremba-Niedzwiedzka K."/>
            <person name="Martijn J."/>
            <person name="Lind A.E."/>
            <person name="van Eijk R."/>
            <person name="Schleper C."/>
            <person name="Guy L."/>
            <person name="Ettema T.J."/>
        </authorList>
    </citation>
    <scope>NUCLEOTIDE SEQUENCE</scope>
</reference>